<dbReference type="AlphaFoldDB" id="A0A5B0QHR7"/>
<accession>A0A5B0QHR7</accession>
<evidence type="ECO:0000313" key="2">
    <source>
        <dbReference type="Proteomes" id="UP000324748"/>
    </source>
</evidence>
<dbReference type="Proteomes" id="UP000324748">
    <property type="component" value="Unassembled WGS sequence"/>
</dbReference>
<organism evidence="1 2">
    <name type="scientific">Puccinia graminis f. sp. tritici</name>
    <dbReference type="NCBI Taxonomy" id="56615"/>
    <lineage>
        <taxon>Eukaryota</taxon>
        <taxon>Fungi</taxon>
        <taxon>Dikarya</taxon>
        <taxon>Basidiomycota</taxon>
        <taxon>Pucciniomycotina</taxon>
        <taxon>Pucciniomycetes</taxon>
        <taxon>Pucciniales</taxon>
        <taxon>Pucciniaceae</taxon>
        <taxon>Puccinia</taxon>
    </lineage>
</organism>
<evidence type="ECO:0000313" key="1">
    <source>
        <dbReference type="EMBL" id="KAA1112685.1"/>
    </source>
</evidence>
<proteinExistence type="predicted"/>
<name>A0A5B0QHR7_PUCGR</name>
<reference evidence="1 2" key="1">
    <citation type="submission" date="2019-05" db="EMBL/GenBank/DDBJ databases">
        <title>Emergence of the Ug99 lineage of the wheat stem rust pathogen through somatic hybridization.</title>
        <authorList>
            <person name="Li F."/>
            <person name="Upadhyaya N.M."/>
            <person name="Sperschneider J."/>
            <person name="Matny O."/>
            <person name="Nguyen-Phuc H."/>
            <person name="Mago R."/>
            <person name="Raley C."/>
            <person name="Miller M.E."/>
            <person name="Silverstein K.A.T."/>
            <person name="Henningsen E."/>
            <person name="Hirsch C.D."/>
            <person name="Visser B."/>
            <person name="Pretorius Z.A."/>
            <person name="Steffenson B.J."/>
            <person name="Schwessinger B."/>
            <person name="Dodds P.N."/>
            <person name="Figueroa M."/>
        </authorList>
    </citation>
    <scope>NUCLEOTIDE SEQUENCE [LARGE SCALE GENOMIC DNA]</scope>
    <source>
        <strain evidence="1">21-0</strain>
    </source>
</reference>
<keyword evidence="2" id="KW-1185">Reference proteome</keyword>
<protein>
    <submittedName>
        <fullName evidence="1">Uncharacterized protein</fullName>
    </submittedName>
</protein>
<sequence>MHLSLVAYLVHRCTASPLYHGEFLTRDHQTHLTDVEMNKGFGSLSQINQLPDTQMGEDFDFLIDDLPNFFEQDNPSVMAEAAGHGRPSNQMLPPSVGNQASTQLLTSLYHFDGNSFDGIHIPPPLVGTESPNYHNHIVFQQHGHSQSSDYTFIPPSPGELSAYNHIFLGSDQHQPLLNTQTSLSNHESLAANELDPLAAYWDLIQNQQATQFSNLPISCGSPGVTDNCMKLQDKIQDVHLPKLSKDDLEMQLAATNPKSEQKILFEPSVPQLWQFALINTLKFPRKQNITAKRGENSSQIREELLKSILIYGKENICPKMVQTIIQSEHSSQSKVLEAAQDLLEEIQLRNQQFLEVFTSPEAAEEEEIFDPKREKHNHILKEQFDMYNWFVKQLFSANQGDANPNSNPLNLIQKTVFSYLSKFITRKELDQPQYWKITRSSNNKDYKPFSISTLEATKTKISIYILGQYYKSSNPEKWNFYLVHDQNFVKIFALLKNHHYHGKPCRISEFNEKCARLDILPWGNTGNMDSIKKSSFLKYLQKFKWDSILIKNRFLQKLTE</sequence>
<comment type="caution">
    <text evidence="1">The sequence shown here is derived from an EMBL/GenBank/DDBJ whole genome shotgun (WGS) entry which is preliminary data.</text>
</comment>
<gene>
    <name evidence="1" type="ORF">PGT21_006225</name>
</gene>
<dbReference type="EMBL" id="VSWC01000015">
    <property type="protein sequence ID" value="KAA1112685.1"/>
    <property type="molecule type" value="Genomic_DNA"/>
</dbReference>